<dbReference type="PANTHER" id="PTHR42793:SF1">
    <property type="entry name" value="PEPTIDYL-LYSINE N-ACETYLTRANSFERASE PATZ"/>
    <property type="match status" value="1"/>
</dbReference>
<proteinExistence type="predicted"/>
<name>Q1YWS4_9GAMM</name>
<dbReference type="InterPro" id="IPR003781">
    <property type="entry name" value="CoA-bd"/>
</dbReference>
<dbReference type="Pfam" id="PF13380">
    <property type="entry name" value="CoA_binding_2"/>
    <property type="match status" value="1"/>
</dbReference>
<dbReference type="Gene3D" id="3.40.50.720">
    <property type="entry name" value="NAD(P)-binding Rossmann-like Domain"/>
    <property type="match status" value="1"/>
</dbReference>
<accession>Q1YWS4</accession>
<dbReference type="PANTHER" id="PTHR42793">
    <property type="entry name" value="COA BINDING DOMAIN CONTAINING PROTEIN"/>
    <property type="match status" value="1"/>
</dbReference>
<gene>
    <name evidence="2" type="ORF">P3TCK_08828</name>
</gene>
<keyword evidence="2" id="KW-0808">Transferase</keyword>
<reference evidence="2 3" key="1">
    <citation type="submission" date="2006-03" db="EMBL/GenBank/DDBJ databases">
        <authorList>
            <person name="Bartlett D.H."/>
            <person name="Valle G."/>
            <person name="Lauro F.M."/>
            <person name="Vezzi A."/>
            <person name="Simonato F."/>
            <person name="Eloe E."/>
            <person name="Vitulo N."/>
            <person name="Stratton T.K."/>
            <person name="D'angelo M."/>
            <person name="Ferriera S."/>
            <person name="Johnson J."/>
            <person name="Kravitz S."/>
            <person name="Beeson K."/>
            <person name="Sutton G."/>
            <person name="Rogers Y."/>
            <person name="Friedman R."/>
            <person name="Frazier M."/>
            <person name="Venter J.C."/>
        </authorList>
    </citation>
    <scope>NUCLEOTIDE SEQUENCE [LARGE SCALE GENOMIC DNA]</scope>
    <source>
        <strain evidence="2 3">3TCK</strain>
    </source>
</reference>
<dbReference type="AlphaFoldDB" id="Q1YWS4"/>
<dbReference type="SUPFAM" id="SSF51735">
    <property type="entry name" value="NAD(P)-binding Rossmann-fold domains"/>
    <property type="match status" value="1"/>
</dbReference>
<comment type="caution">
    <text evidence="2">The sequence shown here is derived from an EMBL/GenBank/DDBJ whole genome shotgun (WGS) entry which is preliminary data.</text>
</comment>
<evidence type="ECO:0000313" key="3">
    <source>
        <dbReference type="Proteomes" id="UP000003789"/>
    </source>
</evidence>
<dbReference type="SMART" id="SM00881">
    <property type="entry name" value="CoA_binding"/>
    <property type="match status" value="1"/>
</dbReference>
<organism evidence="2 3">
    <name type="scientific">Photobacterium profundum 3TCK</name>
    <dbReference type="NCBI Taxonomy" id="314280"/>
    <lineage>
        <taxon>Bacteria</taxon>
        <taxon>Pseudomonadati</taxon>
        <taxon>Pseudomonadota</taxon>
        <taxon>Gammaproteobacteria</taxon>
        <taxon>Vibrionales</taxon>
        <taxon>Vibrionaceae</taxon>
        <taxon>Photobacterium</taxon>
    </lineage>
</organism>
<protein>
    <submittedName>
        <fullName evidence="2">Putative acetyltransferase</fullName>
    </submittedName>
</protein>
<feature type="non-terminal residue" evidence="2">
    <location>
        <position position="93"/>
    </location>
</feature>
<dbReference type="Proteomes" id="UP000003789">
    <property type="component" value="Unassembled WGS sequence"/>
</dbReference>
<evidence type="ECO:0000313" key="2">
    <source>
        <dbReference type="EMBL" id="EAS40778.1"/>
    </source>
</evidence>
<feature type="domain" description="CoA-binding" evidence="1">
    <location>
        <begin position="7"/>
        <end position="92"/>
    </location>
</feature>
<dbReference type="HOGENOM" id="CLU_2404677_0_0_6"/>
<evidence type="ECO:0000259" key="1">
    <source>
        <dbReference type="SMART" id="SM00881"/>
    </source>
</evidence>
<dbReference type="EMBL" id="AAPH01000048">
    <property type="protein sequence ID" value="EAS40778.1"/>
    <property type="molecule type" value="Genomic_DNA"/>
</dbReference>
<sequence>MNGLDKLLKPKSITVIGASDNPNRAGNVIIRNLLAGSFHGPIMPVTPKYDAVAGVLAYPTIDSLPRIPDLAVLCTNAHRNADIIEQLGKKGVK</sequence>
<dbReference type="OrthoDB" id="9807426at2"/>
<dbReference type="InterPro" id="IPR036291">
    <property type="entry name" value="NAD(P)-bd_dom_sf"/>
</dbReference>
<dbReference type="RefSeq" id="WP_006229733.1">
    <property type="nucleotide sequence ID" value="NZ_CH724134.1"/>
</dbReference>
<dbReference type="GO" id="GO:0016740">
    <property type="term" value="F:transferase activity"/>
    <property type="evidence" value="ECO:0007669"/>
    <property type="project" value="UniProtKB-KW"/>
</dbReference>